<evidence type="ECO:0000313" key="2">
    <source>
        <dbReference type="EMBL" id="OGK24818.1"/>
    </source>
</evidence>
<feature type="transmembrane region" description="Helical" evidence="1">
    <location>
        <begin position="42"/>
        <end position="63"/>
    </location>
</feature>
<comment type="caution">
    <text evidence="2">The sequence shown here is derived from an EMBL/GenBank/DDBJ whole genome shotgun (WGS) entry which is preliminary data.</text>
</comment>
<feature type="transmembrane region" description="Helical" evidence="1">
    <location>
        <begin position="78"/>
        <end position="99"/>
    </location>
</feature>
<accession>A0A1F7H0X3</accession>
<evidence type="ECO:0000256" key="1">
    <source>
        <dbReference type="SAM" id="Phobius"/>
    </source>
</evidence>
<name>A0A1F7H0X3_9BACT</name>
<keyword evidence="1" id="KW-1133">Transmembrane helix</keyword>
<keyword evidence="1" id="KW-0812">Transmembrane</keyword>
<protein>
    <submittedName>
        <fullName evidence="2">Uncharacterized protein</fullName>
    </submittedName>
</protein>
<evidence type="ECO:0000313" key="3">
    <source>
        <dbReference type="Proteomes" id="UP000177159"/>
    </source>
</evidence>
<reference evidence="2 3" key="1">
    <citation type="journal article" date="2016" name="Nat. Commun.">
        <title>Thousands of microbial genomes shed light on interconnected biogeochemical processes in an aquifer system.</title>
        <authorList>
            <person name="Anantharaman K."/>
            <person name="Brown C.T."/>
            <person name="Hug L.A."/>
            <person name="Sharon I."/>
            <person name="Castelle C.J."/>
            <person name="Probst A.J."/>
            <person name="Thomas B.C."/>
            <person name="Singh A."/>
            <person name="Wilkins M.J."/>
            <person name="Karaoz U."/>
            <person name="Brodie E.L."/>
            <person name="Williams K.H."/>
            <person name="Hubbard S.S."/>
            <person name="Banfield J.F."/>
        </authorList>
    </citation>
    <scope>NUCLEOTIDE SEQUENCE [LARGE SCALE GENOMIC DNA]</scope>
</reference>
<proteinExistence type="predicted"/>
<feature type="transmembrane region" description="Helical" evidence="1">
    <location>
        <begin position="12"/>
        <end position="30"/>
    </location>
</feature>
<dbReference type="AlphaFoldDB" id="A0A1F7H0X3"/>
<gene>
    <name evidence="2" type="ORF">A3C24_00785</name>
</gene>
<sequence length="109" mass="12010">MSAFAYPFLLKIFLSIVFATGFLAVVYAILSSKSVGGKLGQGLKKVAAGAIFHILLLIILLIIELKQSTVIPVEDLRIFFIGTNIFGSVLLILGFIQIYRIGKELKLFY</sequence>
<dbReference type="EMBL" id="MFZM01000001">
    <property type="protein sequence ID" value="OGK24818.1"/>
    <property type="molecule type" value="Genomic_DNA"/>
</dbReference>
<organism evidence="2 3">
    <name type="scientific">Candidatus Roizmanbacteria bacterium RIFCSPHIGHO2_02_FULL_37_24</name>
    <dbReference type="NCBI Taxonomy" id="1802037"/>
    <lineage>
        <taxon>Bacteria</taxon>
        <taxon>Candidatus Roizmaniibacteriota</taxon>
    </lineage>
</organism>
<keyword evidence="1" id="KW-0472">Membrane</keyword>
<dbReference type="Proteomes" id="UP000177159">
    <property type="component" value="Unassembled WGS sequence"/>
</dbReference>